<keyword evidence="9" id="KW-0663">Pyridoxal phosphate</keyword>
<keyword evidence="12" id="KW-1185">Reference proteome</keyword>
<comment type="caution">
    <text evidence="11">The sequence shown here is derived from an EMBL/GenBank/DDBJ whole genome shotgun (WGS) entry which is preliminary data.</text>
</comment>
<comment type="pathway">
    <text evidence="3">Siderophore biosynthesis.</text>
</comment>
<evidence type="ECO:0000256" key="5">
    <source>
        <dbReference type="ARBA" id="ARBA00011738"/>
    </source>
</evidence>
<dbReference type="Proteomes" id="UP000656548">
    <property type="component" value="Unassembled WGS sequence"/>
</dbReference>
<dbReference type="NCBIfam" id="TIGR03945">
    <property type="entry name" value="PLP_SbnA_fam"/>
    <property type="match status" value="1"/>
</dbReference>
<feature type="domain" description="Tryptophan synthase beta chain-like PALP" evidence="10">
    <location>
        <begin position="11"/>
        <end position="300"/>
    </location>
</feature>
<proteinExistence type="inferred from homology"/>
<evidence type="ECO:0000256" key="4">
    <source>
        <dbReference type="ARBA" id="ARBA00008519"/>
    </source>
</evidence>
<sequence length="334" mass="35249">MSTDELNGVLATIGGTPLVALERVVPIADVRVFAKMEKFNPGGSVKDRTALHMLRGKIEAGELVPGRSVVVESTSGNLGVGLAQLCAYFGLELICVVDTRTTAQSVALLRAYGAAVEVVSAPDGDLLGARIARVRELVALLPDAFWPNQYENPLNAAAHEQTMAEIVTALDGRVDYLFCSVSTGGTLRGCADHIRDRGLATKLVAVDAAGSAIFHTPTEHRLIPGHGAGWRPPLVGSADSAGVISEIVHVTDLECVRACRSLVAREAILAGGSSGATVAALGKLRHRIPAGSRCVLVFPDDGNRYLDTIYSDSWVLEHFGEVPEVTTRPLTAAR</sequence>
<protein>
    <recommendedName>
        <fullName evidence="7">N-(2-amino-2-carboxyethyl)-L-glutamate synthase</fullName>
        <ecNumber evidence="6">2.5.1.140</ecNumber>
    </recommendedName>
</protein>
<evidence type="ECO:0000313" key="12">
    <source>
        <dbReference type="Proteomes" id="UP000656548"/>
    </source>
</evidence>
<organism evidence="11 12">
    <name type="scientific">Amycolatopsis roodepoortensis</name>
    <dbReference type="NCBI Taxonomy" id="700274"/>
    <lineage>
        <taxon>Bacteria</taxon>
        <taxon>Bacillati</taxon>
        <taxon>Actinomycetota</taxon>
        <taxon>Actinomycetes</taxon>
        <taxon>Pseudonocardiales</taxon>
        <taxon>Pseudonocardiaceae</taxon>
        <taxon>Amycolatopsis</taxon>
    </lineage>
</organism>
<evidence type="ECO:0000256" key="1">
    <source>
        <dbReference type="ARBA" id="ARBA00001933"/>
    </source>
</evidence>
<dbReference type="GO" id="GO:0004124">
    <property type="term" value="F:cysteine synthase activity"/>
    <property type="evidence" value="ECO:0007669"/>
    <property type="project" value="UniProtKB-EC"/>
</dbReference>
<dbReference type="SUPFAM" id="SSF53686">
    <property type="entry name" value="Tryptophan synthase beta subunit-like PLP-dependent enzymes"/>
    <property type="match status" value="1"/>
</dbReference>
<evidence type="ECO:0000256" key="8">
    <source>
        <dbReference type="ARBA" id="ARBA00022679"/>
    </source>
</evidence>
<comment type="similarity">
    <text evidence="4">Belongs to the cysteine synthase/cystathionine beta-synthase family. SbnA subfamily.</text>
</comment>
<dbReference type="RefSeq" id="WP_225948734.1">
    <property type="nucleotide sequence ID" value="NZ_JADBEJ010000001.1"/>
</dbReference>
<name>A0ABR9KYQ9_9PSEU</name>
<dbReference type="Gene3D" id="3.40.50.1100">
    <property type="match status" value="2"/>
</dbReference>
<dbReference type="InterPro" id="IPR001216">
    <property type="entry name" value="P-phosphate_BS"/>
</dbReference>
<comment type="function">
    <text evidence="2">Catalyzes the synthesis of N-((2S)-2-amino-2-carboxyethyl)-L-glutamate (ACEGA) from O-phospho-L-serine and L-glutamate. Involved in the biosynthesis of L-2,3-diaminopropionic acid (L-Dap), a precursor of staphyloferrin B and antibiotics.</text>
</comment>
<dbReference type="EC" id="2.5.1.140" evidence="6"/>
<dbReference type="Pfam" id="PF00291">
    <property type="entry name" value="PALP"/>
    <property type="match status" value="1"/>
</dbReference>
<evidence type="ECO:0000256" key="2">
    <source>
        <dbReference type="ARBA" id="ARBA00004056"/>
    </source>
</evidence>
<comment type="subunit">
    <text evidence="5">Homodimer.</text>
</comment>
<evidence type="ECO:0000259" key="10">
    <source>
        <dbReference type="Pfam" id="PF00291"/>
    </source>
</evidence>
<evidence type="ECO:0000256" key="9">
    <source>
        <dbReference type="ARBA" id="ARBA00022898"/>
    </source>
</evidence>
<evidence type="ECO:0000256" key="7">
    <source>
        <dbReference type="ARBA" id="ARBA00016985"/>
    </source>
</evidence>
<gene>
    <name evidence="11" type="ORF">H4W30_000540</name>
</gene>
<dbReference type="InterPro" id="IPR023927">
    <property type="entry name" value="SbnA"/>
</dbReference>
<dbReference type="InterPro" id="IPR036052">
    <property type="entry name" value="TrpB-like_PALP_sf"/>
</dbReference>
<evidence type="ECO:0000313" key="11">
    <source>
        <dbReference type="EMBL" id="MBE1573511.1"/>
    </source>
</evidence>
<dbReference type="InterPro" id="IPR050214">
    <property type="entry name" value="Cys_Synth/Cystath_Beta-Synth"/>
</dbReference>
<dbReference type="CDD" id="cd01561">
    <property type="entry name" value="CBS_like"/>
    <property type="match status" value="1"/>
</dbReference>
<dbReference type="PROSITE" id="PS00901">
    <property type="entry name" value="CYS_SYNTHASE"/>
    <property type="match status" value="1"/>
</dbReference>
<keyword evidence="8 11" id="KW-0808">Transferase</keyword>
<comment type="cofactor">
    <cofactor evidence="1">
        <name>pyridoxal 5'-phosphate</name>
        <dbReference type="ChEBI" id="CHEBI:597326"/>
    </cofactor>
</comment>
<accession>A0ABR9KYQ9</accession>
<dbReference type="EMBL" id="JADBEJ010000001">
    <property type="protein sequence ID" value="MBE1573511.1"/>
    <property type="molecule type" value="Genomic_DNA"/>
</dbReference>
<dbReference type="InterPro" id="IPR001926">
    <property type="entry name" value="TrpB-like_PALP"/>
</dbReference>
<reference evidence="11 12" key="1">
    <citation type="submission" date="2020-10" db="EMBL/GenBank/DDBJ databases">
        <title>Sequencing the genomes of 1000 actinobacteria strains.</title>
        <authorList>
            <person name="Klenk H.-P."/>
        </authorList>
    </citation>
    <scope>NUCLEOTIDE SEQUENCE [LARGE SCALE GENOMIC DNA]</scope>
    <source>
        <strain evidence="11 12">DSM 46661</strain>
    </source>
</reference>
<evidence type="ECO:0000256" key="6">
    <source>
        <dbReference type="ARBA" id="ARBA00012331"/>
    </source>
</evidence>
<dbReference type="PANTHER" id="PTHR10314">
    <property type="entry name" value="CYSTATHIONINE BETA-SYNTHASE"/>
    <property type="match status" value="1"/>
</dbReference>
<evidence type="ECO:0000256" key="3">
    <source>
        <dbReference type="ARBA" id="ARBA00004924"/>
    </source>
</evidence>